<evidence type="ECO:0000256" key="1">
    <source>
        <dbReference type="ARBA" id="ARBA00004141"/>
    </source>
</evidence>
<dbReference type="RefSeq" id="WP_109793970.1">
    <property type="nucleotide sequence ID" value="NZ_PHIG01000035.1"/>
</dbReference>
<dbReference type="AlphaFoldDB" id="A0A2M9G0H5"/>
<evidence type="ECO:0000313" key="9">
    <source>
        <dbReference type="EMBL" id="PJK29206.1"/>
    </source>
</evidence>
<gene>
    <name evidence="9" type="ORF">CVT23_13020</name>
</gene>
<keyword evidence="6 7" id="KW-0472">Membrane</keyword>
<keyword evidence="3 7" id="KW-0812">Transmembrane</keyword>
<feature type="transmembrane region" description="Helical" evidence="7">
    <location>
        <begin position="212"/>
        <end position="237"/>
    </location>
</feature>
<feature type="domain" description="Cytochrome C biogenesis protein transmembrane" evidence="8">
    <location>
        <begin position="10"/>
        <end position="226"/>
    </location>
</feature>
<dbReference type="PANTHER" id="PTHR31272">
    <property type="entry name" value="CYTOCHROME C-TYPE BIOGENESIS PROTEIN HI_1454-RELATED"/>
    <property type="match status" value="1"/>
</dbReference>
<evidence type="ECO:0000256" key="4">
    <source>
        <dbReference type="ARBA" id="ARBA00022748"/>
    </source>
</evidence>
<comment type="similarity">
    <text evidence="2">Belongs to the DsbD family.</text>
</comment>
<evidence type="ECO:0000259" key="8">
    <source>
        <dbReference type="Pfam" id="PF02683"/>
    </source>
</evidence>
<dbReference type="EMBL" id="PHIG01000035">
    <property type="protein sequence ID" value="PJK29206.1"/>
    <property type="molecule type" value="Genomic_DNA"/>
</dbReference>
<name>A0A2M9G0H5_9PROT</name>
<keyword evidence="10" id="KW-1185">Reference proteome</keyword>
<dbReference type="Proteomes" id="UP000229498">
    <property type="component" value="Unassembled WGS sequence"/>
</dbReference>
<feature type="transmembrane region" description="Helical" evidence="7">
    <location>
        <begin position="170"/>
        <end position="191"/>
    </location>
</feature>
<comment type="caution">
    <text evidence="9">The sequence shown here is derived from an EMBL/GenBank/DDBJ whole genome shotgun (WGS) entry which is preliminary data.</text>
</comment>
<accession>A0A2M9G0H5</accession>
<feature type="transmembrane region" description="Helical" evidence="7">
    <location>
        <begin position="95"/>
        <end position="112"/>
    </location>
</feature>
<reference evidence="9 10" key="1">
    <citation type="submission" date="2017-11" db="EMBL/GenBank/DDBJ databases">
        <title>Draft genome sequence of Rhizobiales bacterium SY3-13.</title>
        <authorList>
            <person name="Sun C."/>
        </authorList>
    </citation>
    <scope>NUCLEOTIDE SEQUENCE [LARGE SCALE GENOMIC DNA]</scope>
    <source>
        <strain evidence="9 10">SY3-13</strain>
    </source>
</reference>
<dbReference type="PANTHER" id="PTHR31272:SF4">
    <property type="entry name" value="CYTOCHROME C-TYPE BIOGENESIS PROTEIN HI_1454-RELATED"/>
    <property type="match status" value="1"/>
</dbReference>
<evidence type="ECO:0000256" key="3">
    <source>
        <dbReference type="ARBA" id="ARBA00022692"/>
    </source>
</evidence>
<feature type="transmembrane region" description="Helical" evidence="7">
    <location>
        <begin position="133"/>
        <end position="158"/>
    </location>
</feature>
<keyword evidence="4" id="KW-0201">Cytochrome c-type biogenesis</keyword>
<evidence type="ECO:0000256" key="5">
    <source>
        <dbReference type="ARBA" id="ARBA00022989"/>
    </source>
</evidence>
<protein>
    <submittedName>
        <fullName evidence="9">Cytochrome C biogenesis protein</fullName>
    </submittedName>
</protein>
<dbReference type="OrthoDB" id="9803065at2"/>
<feature type="transmembrane region" description="Helical" evidence="7">
    <location>
        <begin position="51"/>
        <end position="75"/>
    </location>
</feature>
<evidence type="ECO:0000256" key="7">
    <source>
        <dbReference type="SAM" id="Phobius"/>
    </source>
</evidence>
<evidence type="ECO:0000256" key="6">
    <source>
        <dbReference type="ARBA" id="ARBA00023136"/>
    </source>
</evidence>
<feature type="transmembrane region" description="Helical" evidence="7">
    <location>
        <begin position="6"/>
        <end position="30"/>
    </location>
</feature>
<dbReference type="Pfam" id="PF02683">
    <property type="entry name" value="DsbD_TM"/>
    <property type="match status" value="1"/>
</dbReference>
<sequence length="247" mass="26067">MTAELSLVGLVVTFLAGAISFLSPCVLPLVPGYVSYIAGGAARVSSLPGHWRFPFAAVALSLFFVLGFSTVFIILGASATALGQLMLGYRYELNIIGGTIVIIFGLFMLGFVRLGVMQRDLRFHLSIPGSRPVAAYVLGLAFAFGWTPCIGPILGAILTTTAASATVSEGTTLLAVYSAGLGVPFLLAAAFTDRLARRLRSIGRLGRRLNQVAGVILIVMGVAMITDYLSAFAFWLLDTFPILGQIG</sequence>
<dbReference type="GO" id="GO:0016020">
    <property type="term" value="C:membrane"/>
    <property type="evidence" value="ECO:0007669"/>
    <property type="project" value="UniProtKB-SubCell"/>
</dbReference>
<dbReference type="InterPro" id="IPR003834">
    <property type="entry name" value="Cyt_c_assmbl_TM_dom"/>
</dbReference>
<dbReference type="GO" id="GO:0017004">
    <property type="term" value="P:cytochrome complex assembly"/>
    <property type="evidence" value="ECO:0007669"/>
    <property type="project" value="UniProtKB-KW"/>
</dbReference>
<dbReference type="InterPro" id="IPR051790">
    <property type="entry name" value="Cytochrome_c-biogenesis_DsbD"/>
</dbReference>
<comment type="subcellular location">
    <subcellularLocation>
        <location evidence="1">Membrane</location>
        <topology evidence="1">Multi-pass membrane protein</topology>
    </subcellularLocation>
</comment>
<evidence type="ECO:0000313" key="10">
    <source>
        <dbReference type="Proteomes" id="UP000229498"/>
    </source>
</evidence>
<organism evidence="9 10">
    <name type="scientific">Minwuia thermotolerans</name>
    <dbReference type="NCBI Taxonomy" id="2056226"/>
    <lineage>
        <taxon>Bacteria</taxon>
        <taxon>Pseudomonadati</taxon>
        <taxon>Pseudomonadota</taxon>
        <taxon>Alphaproteobacteria</taxon>
        <taxon>Minwuiales</taxon>
        <taxon>Minwuiaceae</taxon>
        <taxon>Minwuia</taxon>
    </lineage>
</organism>
<proteinExistence type="inferred from homology"/>
<keyword evidence="5 7" id="KW-1133">Transmembrane helix</keyword>
<evidence type="ECO:0000256" key="2">
    <source>
        <dbReference type="ARBA" id="ARBA00006143"/>
    </source>
</evidence>